<reference evidence="3 4" key="1">
    <citation type="submission" date="2021-07" db="EMBL/GenBank/DDBJ databases">
        <title>Genomic diversity and antimicrobial resistance of Prevotella spp. isolated from chronic lung disease airways.</title>
        <authorList>
            <person name="Webb K.A."/>
            <person name="Olagoke O.S."/>
            <person name="Baird T."/>
            <person name="Neill J."/>
            <person name="Pham A."/>
            <person name="Wells T.J."/>
            <person name="Ramsay K.A."/>
            <person name="Bell S.C."/>
            <person name="Sarovich D.S."/>
            <person name="Price E.P."/>
        </authorList>
    </citation>
    <scope>NUCLEOTIDE SEQUENCE [LARGE SCALE GENOMIC DNA]</scope>
    <source>
        <strain evidence="3 4">SCHI0011.S.12</strain>
    </source>
</reference>
<dbReference type="PANTHER" id="PTHR21043">
    <property type="entry name" value="IOJAP SUPERFAMILY ORTHOLOG"/>
    <property type="match status" value="1"/>
</dbReference>
<keyword evidence="2" id="KW-0963">Cytoplasm</keyword>
<evidence type="ECO:0000256" key="2">
    <source>
        <dbReference type="HAMAP-Rule" id="MF_01477"/>
    </source>
</evidence>
<organism evidence="3 4">
    <name type="scientific">Hoylesella nanceiensis</name>
    <dbReference type="NCBI Taxonomy" id="425941"/>
    <lineage>
        <taxon>Bacteria</taxon>
        <taxon>Pseudomonadati</taxon>
        <taxon>Bacteroidota</taxon>
        <taxon>Bacteroidia</taxon>
        <taxon>Bacteroidales</taxon>
        <taxon>Prevotellaceae</taxon>
        <taxon>Hoylesella</taxon>
    </lineage>
</organism>
<dbReference type="EMBL" id="JAHXCT010000004">
    <property type="protein sequence ID" value="MBW4769493.1"/>
    <property type="molecule type" value="Genomic_DNA"/>
</dbReference>
<accession>A0ABS6YD42</accession>
<proteinExistence type="inferred from homology"/>
<dbReference type="NCBIfam" id="TIGR00090">
    <property type="entry name" value="rsfS_iojap_ybeB"/>
    <property type="match status" value="1"/>
</dbReference>
<comment type="function">
    <text evidence="2">Functions as a ribosomal silencing factor. Interacts with ribosomal protein uL14 (rplN), blocking formation of intersubunit bridge B8. Prevents association of the 30S and 50S ribosomal subunits and the formation of functional ribosomes, thus repressing translation.</text>
</comment>
<protein>
    <recommendedName>
        <fullName evidence="2">Ribosomal silencing factor RsfS</fullName>
    </recommendedName>
</protein>
<comment type="caution">
    <text evidence="3">The sequence shown here is derived from an EMBL/GenBank/DDBJ whole genome shotgun (WGS) entry which is preliminary data.</text>
</comment>
<dbReference type="HAMAP" id="MF_01477">
    <property type="entry name" value="Iojap_RsfS"/>
    <property type="match status" value="1"/>
</dbReference>
<comment type="subcellular location">
    <subcellularLocation>
        <location evidence="2">Cytoplasm</location>
    </subcellularLocation>
</comment>
<dbReference type="InterPro" id="IPR043519">
    <property type="entry name" value="NT_sf"/>
</dbReference>
<dbReference type="GeneID" id="93182720"/>
<dbReference type="RefSeq" id="WP_018362764.1">
    <property type="nucleotide sequence ID" value="NZ_CAJZHJ010000037.1"/>
</dbReference>
<dbReference type="PANTHER" id="PTHR21043:SF0">
    <property type="entry name" value="MITOCHONDRIAL ASSEMBLY OF RIBOSOMAL LARGE SUBUNIT PROTEIN 1"/>
    <property type="match status" value="1"/>
</dbReference>
<keyword evidence="2" id="KW-0810">Translation regulation</keyword>
<evidence type="ECO:0000256" key="1">
    <source>
        <dbReference type="ARBA" id="ARBA00010574"/>
    </source>
</evidence>
<sequence>MKEINKLVETIVKGIQEKKGSNITIVDLRDIDGSIANYFVICQGSSPNQIEAISDSIAETTRIEAGEKPINTIGLGNSEWVAMDYSDVLVHIFQPETRSFYNLEELWQDAKLTNIPDLE</sequence>
<keyword evidence="4" id="KW-1185">Reference proteome</keyword>
<dbReference type="InterPro" id="IPR004394">
    <property type="entry name" value="Iojap/RsfS/C7orf30"/>
</dbReference>
<evidence type="ECO:0000313" key="3">
    <source>
        <dbReference type="EMBL" id="MBW4769493.1"/>
    </source>
</evidence>
<evidence type="ECO:0000313" key="4">
    <source>
        <dbReference type="Proteomes" id="UP000788426"/>
    </source>
</evidence>
<dbReference type="SUPFAM" id="SSF81301">
    <property type="entry name" value="Nucleotidyltransferase"/>
    <property type="match status" value="1"/>
</dbReference>
<name>A0ABS6YD42_9BACT</name>
<keyword evidence="2" id="KW-0678">Repressor</keyword>
<dbReference type="Proteomes" id="UP000788426">
    <property type="component" value="Unassembled WGS sequence"/>
</dbReference>
<comment type="subunit">
    <text evidence="2">Interacts with ribosomal protein uL14 (rplN).</text>
</comment>
<dbReference type="Pfam" id="PF02410">
    <property type="entry name" value="RsfS"/>
    <property type="match status" value="1"/>
</dbReference>
<dbReference type="Gene3D" id="3.30.460.10">
    <property type="entry name" value="Beta Polymerase, domain 2"/>
    <property type="match status" value="1"/>
</dbReference>
<gene>
    <name evidence="2 3" type="primary">rsfS</name>
    <name evidence="3" type="ORF">KZO38_06920</name>
</gene>
<comment type="similarity">
    <text evidence="1 2">Belongs to the Iojap/RsfS family.</text>
</comment>